<dbReference type="Proteomes" id="UP001139451">
    <property type="component" value="Unassembled WGS sequence"/>
</dbReference>
<dbReference type="EC" id="2.3.1.275" evidence="10"/>
<evidence type="ECO:0000256" key="9">
    <source>
        <dbReference type="ARBA" id="ARBA00023264"/>
    </source>
</evidence>
<keyword evidence="4 10" id="KW-0812">Transmembrane</keyword>
<keyword evidence="9 10" id="KW-1208">Phospholipid metabolism</keyword>
<evidence type="ECO:0000256" key="7">
    <source>
        <dbReference type="ARBA" id="ARBA00023136"/>
    </source>
</evidence>
<keyword evidence="6 10" id="KW-0443">Lipid metabolism</keyword>
<evidence type="ECO:0000256" key="1">
    <source>
        <dbReference type="ARBA" id="ARBA00022475"/>
    </source>
</evidence>
<evidence type="ECO:0000256" key="10">
    <source>
        <dbReference type="HAMAP-Rule" id="MF_01043"/>
    </source>
</evidence>
<feature type="transmembrane region" description="Helical" evidence="10">
    <location>
        <begin position="88"/>
        <end position="105"/>
    </location>
</feature>
<keyword evidence="1 10" id="KW-1003">Cell membrane</keyword>
<evidence type="ECO:0000256" key="6">
    <source>
        <dbReference type="ARBA" id="ARBA00023098"/>
    </source>
</evidence>
<evidence type="ECO:0000313" key="12">
    <source>
        <dbReference type="Proteomes" id="UP001139451"/>
    </source>
</evidence>
<dbReference type="SMART" id="SM01207">
    <property type="entry name" value="G3P_acyltransf"/>
    <property type="match status" value="1"/>
</dbReference>
<proteinExistence type="inferred from homology"/>
<comment type="similarity">
    <text evidence="10">Belongs to the PlsY family.</text>
</comment>
<keyword evidence="8 10" id="KW-0594">Phospholipid biosynthesis</keyword>
<organism evidence="11 12">
    <name type="scientific">Sphingomonas tagetis</name>
    <dbReference type="NCBI Taxonomy" id="2949092"/>
    <lineage>
        <taxon>Bacteria</taxon>
        <taxon>Pseudomonadati</taxon>
        <taxon>Pseudomonadota</taxon>
        <taxon>Alphaproteobacteria</taxon>
        <taxon>Sphingomonadales</taxon>
        <taxon>Sphingomonadaceae</taxon>
        <taxon>Sphingomonas</taxon>
    </lineage>
</organism>
<dbReference type="AlphaFoldDB" id="A0A9X2HRV4"/>
<name>A0A9X2HRV4_9SPHN</name>
<dbReference type="InterPro" id="IPR003811">
    <property type="entry name" value="G3P_acylTferase_PlsY"/>
</dbReference>
<keyword evidence="3 10" id="KW-0808">Transferase</keyword>
<dbReference type="Pfam" id="PF02660">
    <property type="entry name" value="G3P_acyltransf"/>
    <property type="match status" value="1"/>
</dbReference>
<comment type="function">
    <text evidence="10">Catalyzes the transfer of an acyl group from acyl-phosphate (acyl-PO(4)) to glycerol-3-phosphate (G3P) to form lysophosphatidic acid (LPA). This enzyme utilizes acyl-phosphate as fatty acyl donor, but not acyl-CoA or acyl-ACP.</text>
</comment>
<keyword evidence="12" id="KW-1185">Reference proteome</keyword>
<sequence>MTTEIVWIPPTLALVLGYLLGSIPFGVLLTQWAGAGDLRSIGSGNIGATNVLRTGRKGLAAATLLLDMGKGAAAVLIAEALWPGTGPVAAAAAFFGHCYPVWLRFEGGKGVATLMGIALALHWPVGLVYAVVWLGLLAAVRVSSVAGMAAAVSAPVAAAFFDRFDLVLLLLGLALVVLWKHRANIERLFAGTEPRIGRDKDAVTRTDG</sequence>
<evidence type="ECO:0000256" key="3">
    <source>
        <dbReference type="ARBA" id="ARBA00022679"/>
    </source>
</evidence>
<evidence type="ECO:0000256" key="5">
    <source>
        <dbReference type="ARBA" id="ARBA00022989"/>
    </source>
</evidence>
<gene>
    <name evidence="10 11" type="primary">plsY</name>
    <name evidence="11" type="ORF">M9978_18305</name>
</gene>
<protein>
    <recommendedName>
        <fullName evidence="10">Glycerol-3-phosphate acyltransferase</fullName>
    </recommendedName>
    <alternativeName>
        <fullName evidence="10">Acyl-PO4 G3P acyltransferase</fullName>
    </alternativeName>
    <alternativeName>
        <fullName evidence="10">Acyl-phosphate--glycerol-3-phosphate acyltransferase</fullName>
    </alternativeName>
    <alternativeName>
        <fullName evidence="10">G3P acyltransferase</fullName>
        <shortName evidence="10">GPAT</shortName>
        <ecNumber evidence="10">2.3.1.275</ecNumber>
    </alternativeName>
    <alternativeName>
        <fullName evidence="10">Lysophosphatidic acid synthase</fullName>
        <shortName evidence="10">LPA synthase</shortName>
    </alternativeName>
</protein>
<reference evidence="11" key="1">
    <citation type="submission" date="2022-05" db="EMBL/GenBank/DDBJ databases">
        <title>Sphingomonas sp. strain MG17 Genome sequencing and assembly.</title>
        <authorList>
            <person name="Kim I."/>
        </authorList>
    </citation>
    <scope>NUCLEOTIDE SEQUENCE</scope>
    <source>
        <strain evidence="11">MG17</strain>
    </source>
</reference>
<keyword evidence="11" id="KW-0012">Acyltransferase</keyword>
<dbReference type="NCBIfam" id="TIGR00023">
    <property type="entry name" value="glycerol-3-phosphate 1-O-acyltransferase PlsY"/>
    <property type="match status" value="1"/>
</dbReference>
<feature type="transmembrane region" description="Helical" evidence="10">
    <location>
        <begin position="6"/>
        <end position="29"/>
    </location>
</feature>
<comment type="pathway">
    <text evidence="10">Lipid metabolism; phospholipid metabolism.</text>
</comment>
<evidence type="ECO:0000256" key="2">
    <source>
        <dbReference type="ARBA" id="ARBA00022516"/>
    </source>
</evidence>
<dbReference type="RefSeq" id="WP_254295780.1">
    <property type="nucleotide sequence ID" value="NZ_JAMLDX010000017.1"/>
</dbReference>
<accession>A0A9X2HRV4</accession>
<keyword evidence="7 10" id="KW-0472">Membrane</keyword>
<dbReference type="HAMAP" id="MF_01043">
    <property type="entry name" value="PlsY"/>
    <property type="match status" value="1"/>
</dbReference>
<evidence type="ECO:0000256" key="8">
    <source>
        <dbReference type="ARBA" id="ARBA00023209"/>
    </source>
</evidence>
<dbReference type="EMBL" id="JAMLDX010000017">
    <property type="protein sequence ID" value="MCP3732378.1"/>
    <property type="molecule type" value="Genomic_DNA"/>
</dbReference>
<keyword evidence="5 10" id="KW-1133">Transmembrane helix</keyword>
<comment type="catalytic activity">
    <reaction evidence="10">
        <text>an acyl phosphate + sn-glycerol 3-phosphate = a 1-acyl-sn-glycero-3-phosphate + phosphate</text>
        <dbReference type="Rhea" id="RHEA:34075"/>
        <dbReference type="ChEBI" id="CHEBI:43474"/>
        <dbReference type="ChEBI" id="CHEBI:57597"/>
        <dbReference type="ChEBI" id="CHEBI:57970"/>
        <dbReference type="ChEBI" id="CHEBI:59918"/>
        <dbReference type="EC" id="2.3.1.275"/>
    </reaction>
</comment>
<comment type="caution">
    <text evidence="11">The sequence shown here is derived from an EMBL/GenBank/DDBJ whole genome shotgun (WGS) entry which is preliminary data.</text>
</comment>
<feature type="transmembrane region" description="Helical" evidence="10">
    <location>
        <begin position="117"/>
        <end position="140"/>
    </location>
</feature>
<dbReference type="GO" id="GO:0008654">
    <property type="term" value="P:phospholipid biosynthetic process"/>
    <property type="evidence" value="ECO:0007669"/>
    <property type="project" value="UniProtKB-UniRule"/>
</dbReference>
<feature type="transmembrane region" description="Helical" evidence="10">
    <location>
        <begin position="160"/>
        <end position="179"/>
    </location>
</feature>
<keyword evidence="2 10" id="KW-0444">Lipid biosynthesis</keyword>
<comment type="subcellular location">
    <subcellularLocation>
        <location evidence="10">Cell membrane</location>
        <topology evidence="10">Multi-pass membrane protein</topology>
    </subcellularLocation>
</comment>
<dbReference type="GO" id="GO:0005886">
    <property type="term" value="C:plasma membrane"/>
    <property type="evidence" value="ECO:0007669"/>
    <property type="project" value="UniProtKB-SubCell"/>
</dbReference>
<comment type="subunit">
    <text evidence="10">Probably interacts with PlsX.</text>
</comment>
<dbReference type="GO" id="GO:0043772">
    <property type="term" value="F:acyl-phosphate glycerol-3-phosphate acyltransferase activity"/>
    <property type="evidence" value="ECO:0007669"/>
    <property type="project" value="UniProtKB-UniRule"/>
</dbReference>
<dbReference type="PANTHER" id="PTHR30309:SF0">
    <property type="entry name" value="GLYCEROL-3-PHOSPHATE ACYLTRANSFERASE-RELATED"/>
    <property type="match status" value="1"/>
</dbReference>
<evidence type="ECO:0000256" key="4">
    <source>
        <dbReference type="ARBA" id="ARBA00022692"/>
    </source>
</evidence>
<evidence type="ECO:0000313" key="11">
    <source>
        <dbReference type="EMBL" id="MCP3732378.1"/>
    </source>
</evidence>
<dbReference type="PANTHER" id="PTHR30309">
    <property type="entry name" value="INNER MEMBRANE PROTEIN YGIH"/>
    <property type="match status" value="1"/>
</dbReference>